<feature type="transmembrane region" description="Helical" evidence="6">
    <location>
        <begin position="277"/>
        <end position="299"/>
    </location>
</feature>
<evidence type="ECO:0000256" key="1">
    <source>
        <dbReference type="ARBA" id="ARBA00004651"/>
    </source>
</evidence>
<feature type="transmembrane region" description="Helical" evidence="6">
    <location>
        <begin position="103"/>
        <end position="120"/>
    </location>
</feature>
<comment type="caution">
    <text evidence="7">The sequence shown here is derived from an EMBL/GenBank/DDBJ whole genome shotgun (WGS) entry which is preliminary data.</text>
</comment>
<proteinExistence type="predicted"/>
<dbReference type="OrthoDB" id="1123508at2"/>
<accession>A0A556MXK9</accession>
<feature type="transmembrane region" description="Helical" evidence="6">
    <location>
        <begin position="236"/>
        <end position="257"/>
    </location>
</feature>
<dbReference type="EMBL" id="VLPK01000001">
    <property type="protein sequence ID" value="TSJ44553.1"/>
    <property type="molecule type" value="Genomic_DNA"/>
</dbReference>
<feature type="transmembrane region" description="Helical" evidence="6">
    <location>
        <begin position="63"/>
        <end position="82"/>
    </location>
</feature>
<keyword evidence="5 6" id="KW-0472">Membrane</keyword>
<sequence length="326" mass="37362">MTEIDKSIINEVEDEIKPKTWKGTLWNITKTLLKFAVTSVLLYFVFRHVPFKDVKYRLLHANYWWMFAALICFFLSMIVSAWRLMSFFNSINLRLDPKFNFRLYLLGLFYNFLLPGGIGGDGYKIWLLNKNYKLPGKKVFWAIMFDRLSGLWAIGLITVVLIFLIPQIDIHIGIPLGIFAVASAIYYFVAYKFFREYTRYFFAGHAKAVVVQGFQVLAIVFILLGQDFHDKFSPYLLSFLISALATIIPISVGGAGIRETVFTQLTKVFPMDKTLAVFLPGSFYIISLLVALLGIYYVIRPSRLEEGLPKGQSVVDDEDTEQAKTV</sequence>
<comment type="subcellular location">
    <subcellularLocation>
        <location evidence="1">Cell membrane</location>
        <topology evidence="1">Multi-pass membrane protein</topology>
    </subcellularLocation>
</comment>
<evidence type="ECO:0000256" key="5">
    <source>
        <dbReference type="ARBA" id="ARBA00023136"/>
    </source>
</evidence>
<reference evidence="7 8" key="1">
    <citation type="submission" date="2019-07" db="EMBL/GenBank/DDBJ databases">
        <authorList>
            <person name="Huq M.A."/>
        </authorList>
    </citation>
    <scope>NUCLEOTIDE SEQUENCE [LARGE SCALE GENOMIC DNA]</scope>
    <source>
        <strain evidence="7 8">MAH-19</strain>
    </source>
</reference>
<name>A0A556MXK9_9SPHI</name>
<keyword evidence="8" id="KW-1185">Reference proteome</keyword>
<dbReference type="Pfam" id="PF03706">
    <property type="entry name" value="LPG_synthase_TM"/>
    <property type="match status" value="1"/>
</dbReference>
<dbReference type="Proteomes" id="UP000318733">
    <property type="component" value="Unassembled WGS sequence"/>
</dbReference>
<evidence type="ECO:0000313" key="8">
    <source>
        <dbReference type="Proteomes" id="UP000318733"/>
    </source>
</evidence>
<organism evidence="7 8">
    <name type="scientific">Mucilaginibacter corticis</name>
    <dbReference type="NCBI Taxonomy" id="2597670"/>
    <lineage>
        <taxon>Bacteria</taxon>
        <taxon>Pseudomonadati</taxon>
        <taxon>Bacteroidota</taxon>
        <taxon>Sphingobacteriia</taxon>
        <taxon>Sphingobacteriales</taxon>
        <taxon>Sphingobacteriaceae</taxon>
        <taxon>Mucilaginibacter</taxon>
    </lineage>
</organism>
<evidence type="ECO:0000256" key="6">
    <source>
        <dbReference type="SAM" id="Phobius"/>
    </source>
</evidence>
<evidence type="ECO:0000313" key="7">
    <source>
        <dbReference type="EMBL" id="TSJ44553.1"/>
    </source>
</evidence>
<dbReference type="GO" id="GO:0005886">
    <property type="term" value="C:plasma membrane"/>
    <property type="evidence" value="ECO:0007669"/>
    <property type="project" value="UniProtKB-SubCell"/>
</dbReference>
<feature type="transmembrane region" description="Helical" evidence="6">
    <location>
        <begin position="172"/>
        <end position="194"/>
    </location>
</feature>
<dbReference type="PANTHER" id="PTHR40277:SF1">
    <property type="entry name" value="BLL5419 PROTEIN"/>
    <property type="match status" value="1"/>
</dbReference>
<keyword evidence="3 6" id="KW-0812">Transmembrane</keyword>
<dbReference type="AlphaFoldDB" id="A0A556MXK9"/>
<keyword evidence="4 6" id="KW-1133">Transmembrane helix</keyword>
<evidence type="ECO:0000256" key="4">
    <source>
        <dbReference type="ARBA" id="ARBA00022989"/>
    </source>
</evidence>
<evidence type="ECO:0000256" key="2">
    <source>
        <dbReference type="ARBA" id="ARBA00022475"/>
    </source>
</evidence>
<feature type="transmembrane region" description="Helical" evidence="6">
    <location>
        <begin position="200"/>
        <end position="224"/>
    </location>
</feature>
<dbReference type="PANTHER" id="PTHR40277">
    <property type="entry name" value="BLL5419 PROTEIN"/>
    <property type="match status" value="1"/>
</dbReference>
<protein>
    <submittedName>
        <fullName evidence="7">Flippase-like domain-containing protein</fullName>
    </submittedName>
</protein>
<feature type="transmembrane region" description="Helical" evidence="6">
    <location>
        <begin position="32"/>
        <end position="51"/>
    </location>
</feature>
<feature type="transmembrane region" description="Helical" evidence="6">
    <location>
        <begin position="140"/>
        <end position="165"/>
    </location>
</feature>
<dbReference type="RefSeq" id="WP_144248114.1">
    <property type="nucleotide sequence ID" value="NZ_VLPK01000001.1"/>
</dbReference>
<keyword evidence="2" id="KW-1003">Cell membrane</keyword>
<dbReference type="InterPro" id="IPR022791">
    <property type="entry name" value="L-PG_synthase/AglD"/>
</dbReference>
<evidence type="ECO:0000256" key="3">
    <source>
        <dbReference type="ARBA" id="ARBA00022692"/>
    </source>
</evidence>
<gene>
    <name evidence="7" type="ORF">FO440_10370</name>
</gene>